<keyword evidence="1" id="KW-0472">Membrane</keyword>
<dbReference type="AlphaFoldDB" id="A0A9X3PF27"/>
<keyword evidence="6" id="KW-1185">Reference proteome</keyword>
<organism evidence="3 5">
    <name type="scientific">Glycomyces lechevalierae</name>
    <dbReference type="NCBI Taxonomy" id="256034"/>
    <lineage>
        <taxon>Bacteria</taxon>
        <taxon>Bacillati</taxon>
        <taxon>Actinomycetota</taxon>
        <taxon>Actinomycetes</taxon>
        <taxon>Glycomycetales</taxon>
        <taxon>Glycomycetaceae</taxon>
        <taxon>Glycomyces</taxon>
    </lineage>
</organism>
<proteinExistence type="predicted"/>
<sequence length="214" mass="22362">MTPPLSINALETTTVLASIALVPLGLLTAWLLASVRTGRGVPRRSAWRYSVAEVGAVAGTLPWLFLVLTPRGGDGGLQLVPFADLLELAGADPRTIVEQLVGNLLLCFLAGVFVPLRFRVGLLAVFLGGAAGAALVEAAQFAFGTGRVASIDDVLLNALGALLGALASRRWWRSSPARSVAEADSGAAVLRSAGRDWRVTSFEVSRGTDRAARC</sequence>
<keyword evidence="1" id="KW-1133">Transmembrane helix</keyword>
<feature type="transmembrane region" description="Helical" evidence="1">
    <location>
        <begin position="121"/>
        <end position="142"/>
    </location>
</feature>
<name>A0A9X3PF27_9ACTN</name>
<evidence type="ECO:0000313" key="6">
    <source>
        <dbReference type="Proteomes" id="UP001183604"/>
    </source>
</evidence>
<keyword evidence="1" id="KW-0812">Transmembrane</keyword>
<evidence type="ECO:0000313" key="5">
    <source>
        <dbReference type="Proteomes" id="UP001145799"/>
    </source>
</evidence>
<dbReference type="EMBL" id="JAVDYD010000001">
    <property type="protein sequence ID" value="MDR7339471.1"/>
    <property type="molecule type" value="Genomic_DNA"/>
</dbReference>
<feature type="transmembrane region" description="Helical" evidence="1">
    <location>
        <begin position="15"/>
        <end position="35"/>
    </location>
</feature>
<reference evidence="4 6" key="2">
    <citation type="submission" date="2023-07" db="EMBL/GenBank/DDBJ databases">
        <title>Sequencing the genomes of 1000 actinobacteria strains.</title>
        <authorList>
            <person name="Klenk H.-P."/>
        </authorList>
    </citation>
    <scope>NUCLEOTIDE SEQUENCE [LARGE SCALE GENOMIC DNA]</scope>
    <source>
        <strain evidence="4 6">DSM 44724</strain>
    </source>
</reference>
<evidence type="ECO:0000259" key="2">
    <source>
        <dbReference type="Pfam" id="PF04892"/>
    </source>
</evidence>
<feature type="transmembrane region" description="Helical" evidence="1">
    <location>
        <begin position="96"/>
        <end position="114"/>
    </location>
</feature>
<protein>
    <submittedName>
        <fullName evidence="3">VanZ family protein</fullName>
    </submittedName>
</protein>
<comment type="caution">
    <text evidence="3">The sequence shown here is derived from an EMBL/GenBank/DDBJ whole genome shotgun (WGS) entry which is preliminary data.</text>
</comment>
<evidence type="ECO:0000313" key="4">
    <source>
        <dbReference type="EMBL" id="MDR7339471.1"/>
    </source>
</evidence>
<dbReference type="Proteomes" id="UP001183604">
    <property type="component" value="Unassembled WGS sequence"/>
</dbReference>
<accession>A0A9X3PF27</accession>
<dbReference type="Proteomes" id="UP001145799">
    <property type="component" value="Unassembled WGS sequence"/>
</dbReference>
<feature type="domain" description="VanZ-like" evidence="2">
    <location>
        <begin position="77"/>
        <end position="168"/>
    </location>
</feature>
<dbReference type="EMBL" id="JAPZVQ010000002">
    <property type="protein sequence ID" value="MDA1384100.1"/>
    <property type="molecule type" value="Genomic_DNA"/>
</dbReference>
<dbReference type="RefSeq" id="WP_270120518.1">
    <property type="nucleotide sequence ID" value="NZ_JAPZVQ010000002.1"/>
</dbReference>
<dbReference type="InterPro" id="IPR006976">
    <property type="entry name" value="VanZ-like"/>
</dbReference>
<evidence type="ECO:0000313" key="3">
    <source>
        <dbReference type="EMBL" id="MDA1384100.1"/>
    </source>
</evidence>
<dbReference type="Pfam" id="PF04892">
    <property type="entry name" value="VanZ"/>
    <property type="match status" value="1"/>
</dbReference>
<reference evidence="3" key="1">
    <citation type="submission" date="2022-12" db="EMBL/GenBank/DDBJ databases">
        <title>Gycomyces niveus sp.nov., a novel actinomycete isolated from soil in Shouguang.</title>
        <authorList>
            <person name="Yang X."/>
        </authorList>
    </citation>
    <scope>NUCLEOTIDE SEQUENCE</scope>
    <source>
        <strain evidence="3">DSM 44724</strain>
    </source>
</reference>
<evidence type="ECO:0000256" key="1">
    <source>
        <dbReference type="SAM" id="Phobius"/>
    </source>
</evidence>
<feature type="transmembrane region" description="Helical" evidence="1">
    <location>
        <begin position="47"/>
        <end position="68"/>
    </location>
</feature>
<gene>
    <name evidence="4" type="ORF">J2S69_003190</name>
    <name evidence="3" type="ORF">O2L01_03795</name>
</gene>